<sequence length="412" mass="47566">MPGKICPTGTLKTPKVYKLVLTGGPCGGKTTGQDRLATFFENIGWKVYTVPETATILFGGRVKFEELNYDQAYLFQKDLLKTMLQIENTYFNQAAATTDRNVLIICDRGGMDPSAYTDRDSWLRMLKEIGVEEFDLLNNRYDQVVHLVTAADGAEQYYTLANNTTRKENLEAARQMDQKTRKVWLGHPYVDIIDNSECRKFEDKVLKLIQVVCDRTGVDSQDRLSKNSRKRKWLVRSIDESRFVKYEQFNIKHQYLLSDNPKSQVRIRSREQNGRSTYSITKRDLVSGKDFVETRTQITFREYMRYQAMTDTSRLPLHKQRRCFMVGSQYFNLDIYTVLPPSACPLQIDGHLMFLETYTTIPKGEPLPLPDFLTIEKEITGQSAYSMYSMSKKPNAVCEVEEFLGAAEFKDD</sequence>
<dbReference type="InterPro" id="IPR027417">
    <property type="entry name" value="P-loop_NTPase"/>
</dbReference>
<dbReference type="GO" id="GO:0070300">
    <property type="term" value="F:phosphatidic acid binding"/>
    <property type="evidence" value="ECO:0007669"/>
    <property type="project" value="TreeGrafter"/>
</dbReference>
<dbReference type="InterPro" id="IPR033469">
    <property type="entry name" value="CYTH-like_dom_sf"/>
</dbReference>
<dbReference type="SUPFAM" id="SSF55154">
    <property type="entry name" value="CYTH-like phosphatases"/>
    <property type="match status" value="1"/>
</dbReference>
<dbReference type="Proteomes" id="UP001176961">
    <property type="component" value="Unassembled WGS sequence"/>
</dbReference>
<dbReference type="GO" id="GO:0005525">
    <property type="term" value="F:GTP binding"/>
    <property type="evidence" value="ECO:0007669"/>
    <property type="project" value="TreeGrafter"/>
</dbReference>
<dbReference type="GO" id="GO:0035091">
    <property type="term" value="F:phosphatidylinositol binding"/>
    <property type="evidence" value="ECO:0007669"/>
    <property type="project" value="TreeGrafter"/>
</dbReference>
<reference evidence="2" key="1">
    <citation type="submission" date="2023-07" db="EMBL/GenBank/DDBJ databases">
        <authorList>
            <consortium name="CYATHOMIX"/>
        </authorList>
    </citation>
    <scope>NUCLEOTIDE SEQUENCE</scope>
    <source>
        <strain evidence="2">N/A</strain>
    </source>
</reference>
<dbReference type="EMBL" id="CATQJL010000326">
    <property type="protein sequence ID" value="CAJ0610114.1"/>
    <property type="molecule type" value="Genomic_DNA"/>
</dbReference>
<evidence type="ECO:0000313" key="3">
    <source>
        <dbReference type="Proteomes" id="UP001176961"/>
    </source>
</evidence>
<dbReference type="Gene3D" id="3.40.50.300">
    <property type="entry name" value="P-loop containing nucleotide triphosphate hydrolases"/>
    <property type="match status" value="1"/>
</dbReference>
<gene>
    <name evidence="2" type="ORF">CYNAS_LOCUS22097</name>
</gene>
<protein>
    <recommendedName>
        <fullName evidence="1">NadR/Ttd14 AAA domain-containing protein</fullName>
    </recommendedName>
</protein>
<dbReference type="Pfam" id="PF13521">
    <property type="entry name" value="AAA_28"/>
    <property type="match status" value="1"/>
</dbReference>
<comment type="caution">
    <text evidence="2">The sequence shown here is derived from an EMBL/GenBank/DDBJ whole genome shotgun (WGS) entry which is preliminary data.</text>
</comment>
<evidence type="ECO:0000259" key="1">
    <source>
        <dbReference type="Pfam" id="PF13521"/>
    </source>
</evidence>
<evidence type="ECO:0000313" key="2">
    <source>
        <dbReference type="EMBL" id="CAJ0610114.1"/>
    </source>
</evidence>
<dbReference type="InterPro" id="IPR053227">
    <property type="entry name" value="TRPL-trafficking_regulator"/>
</dbReference>
<dbReference type="SUPFAM" id="SSF52540">
    <property type="entry name" value="P-loop containing nucleoside triphosphate hydrolases"/>
    <property type="match status" value="1"/>
</dbReference>
<dbReference type="PANTHER" id="PTHR34932:SF1">
    <property type="entry name" value="TRPL TRANSLOCATION DEFECT PROTEIN 14"/>
    <property type="match status" value="1"/>
</dbReference>
<dbReference type="FunFam" id="3.40.50.300:FF:001321">
    <property type="entry name" value="Uncharacterized protein, isoform B"/>
    <property type="match status" value="1"/>
</dbReference>
<proteinExistence type="predicted"/>
<feature type="domain" description="NadR/Ttd14 AAA" evidence="1">
    <location>
        <begin position="18"/>
        <end position="194"/>
    </location>
</feature>
<name>A0AA36MEC2_CYLNA</name>
<dbReference type="Gene3D" id="2.40.320.10">
    <property type="entry name" value="Hypothetical Protein Pfu-838710-001"/>
    <property type="match status" value="1"/>
</dbReference>
<dbReference type="GO" id="GO:0045494">
    <property type="term" value="P:photoreceptor cell maintenance"/>
    <property type="evidence" value="ECO:0007669"/>
    <property type="project" value="TreeGrafter"/>
</dbReference>
<accession>A0AA36MEC2</accession>
<dbReference type="AlphaFoldDB" id="A0AA36MEC2"/>
<organism evidence="2 3">
    <name type="scientific">Cylicocyclus nassatus</name>
    <name type="common">Nematode worm</name>
    <dbReference type="NCBI Taxonomy" id="53992"/>
    <lineage>
        <taxon>Eukaryota</taxon>
        <taxon>Metazoa</taxon>
        <taxon>Ecdysozoa</taxon>
        <taxon>Nematoda</taxon>
        <taxon>Chromadorea</taxon>
        <taxon>Rhabditida</taxon>
        <taxon>Rhabditina</taxon>
        <taxon>Rhabditomorpha</taxon>
        <taxon>Strongyloidea</taxon>
        <taxon>Strongylidae</taxon>
        <taxon>Cylicocyclus</taxon>
    </lineage>
</organism>
<dbReference type="PANTHER" id="PTHR34932">
    <property type="entry name" value="TRPL TRANSLOCATION DEFECT PROTEIN 14"/>
    <property type="match status" value="1"/>
</dbReference>
<dbReference type="InterPro" id="IPR038727">
    <property type="entry name" value="NadR/Ttd14_AAA_dom"/>
</dbReference>
<keyword evidence="3" id="KW-1185">Reference proteome</keyword>